<organism evidence="6 7">
    <name type="scientific">Nocardia vermiculata</name>
    <dbReference type="NCBI Taxonomy" id="257274"/>
    <lineage>
        <taxon>Bacteria</taxon>
        <taxon>Bacillati</taxon>
        <taxon>Actinomycetota</taxon>
        <taxon>Actinomycetes</taxon>
        <taxon>Mycobacteriales</taxon>
        <taxon>Nocardiaceae</taxon>
        <taxon>Nocardia</taxon>
    </lineage>
</organism>
<name>A0A846XZ08_9NOCA</name>
<dbReference type="InterPro" id="IPR009061">
    <property type="entry name" value="DNA-bd_dom_put_sf"/>
</dbReference>
<dbReference type="PANTHER" id="PTHR30204:SF69">
    <property type="entry name" value="MERR-FAMILY TRANSCRIPTIONAL REGULATOR"/>
    <property type="match status" value="1"/>
</dbReference>
<dbReference type="EMBL" id="JAAXOP010000009">
    <property type="protein sequence ID" value="NKY51847.1"/>
    <property type="molecule type" value="Genomic_DNA"/>
</dbReference>
<dbReference type="SUPFAM" id="SSF46955">
    <property type="entry name" value="Putative DNA-binding domain"/>
    <property type="match status" value="1"/>
</dbReference>
<dbReference type="PROSITE" id="PS50937">
    <property type="entry name" value="HTH_MERR_2"/>
    <property type="match status" value="1"/>
</dbReference>
<evidence type="ECO:0000256" key="2">
    <source>
        <dbReference type="ARBA" id="ARBA00023015"/>
    </source>
</evidence>
<dbReference type="GO" id="GO:0003700">
    <property type="term" value="F:DNA-binding transcription factor activity"/>
    <property type="evidence" value="ECO:0007669"/>
    <property type="project" value="InterPro"/>
</dbReference>
<keyword evidence="3" id="KW-0238">DNA-binding</keyword>
<evidence type="ECO:0000256" key="4">
    <source>
        <dbReference type="ARBA" id="ARBA00023163"/>
    </source>
</evidence>
<comment type="caution">
    <text evidence="6">The sequence shown here is derived from an EMBL/GenBank/DDBJ whole genome shotgun (WGS) entry which is preliminary data.</text>
</comment>
<dbReference type="RefSeq" id="WP_067870998.1">
    <property type="nucleotide sequence ID" value="NZ_JAAXOP010000009.1"/>
</dbReference>
<evidence type="ECO:0000313" key="7">
    <source>
        <dbReference type="Proteomes" id="UP000565711"/>
    </source>
</evidence>
<dbReference type="AlphaFoldDB" id="A0A846XZ08"/>
<dbReference type="InterPro" id="IPR047057">
    <property type="entry name" value="MerR_fam"/>
</dbReference>
<dbReference type="InterPro" id="IPR000551">
    <property type="entry name" value="MerR-type_HTH_dom"/>
</dbReference>
<dbReference type="PANTHER" id="PTHR30204">
    <property type="entry name" value="REDOX-CYCLING DRUG-SENSING TRANSCRIPTIONAL ACTIVATOR SOXR"/>
    <property type="match status" value="1"/>
</dbReference>
<dbReference type="Gene3D" id="1.10.1660.10">
    <property type="match status" value="1"/>
</dbReference>
<protein>
    <submittedName>
        <fullName evidence="6">MerR family transcriptional regulator</fullName>
    </submittedName>
</protein>
<keyword evidence="2" id="KW-0805">Transcription regulation</keyword>
<proteinExistence type="predicted"/>
<dbReference type="GO" id="GO:0003677">
    <property type="term" value="F:DNA binding"/>
    <property type="evidence" value="ECO:0007669"/>
    <property type="project" value="UniProtKB-KW"/>
</dbReference>
<gene>
    <name evidence="6" type="ORF">HGA08_16630</name>
</gene>
<dbReference type="Pfam" id="PF13411">
    <property type="entry name" value="MerR_1"/>
    <property type="match status" value="1"/>
</dbReference>
<dbReference type="CDD" id="cd00592">
    <property type="entry name" value="HTH_MerR-like"/>
    <property type="match status" value="1"/>
</dbReference>
<evidence type="ECO:0000259" key="5">
    <source>
        <dbReference type="PROSITE" id="PS50937"/>
    </source>
</evidence>
<keyword evidence="4" id="KW-0804">Transcription</keyword>
<dbReference type="SMART" id="SM00422">
    <property type="entry name" value="HTH_MERR"/>
    <property type="match status" value="1"/>
</dbReference>
<accession>A0A846XZ08</accession>
<dbReference type="PRINTS" id="PR00040">
    <property type="entry name" value="HTHMERR"/>
</dbReference>
<keyword evidence="7" id="KW-1185">Reference proteome</keyword>
<evidence type="ECO:0000256" key="3">
    <source>
        <dbReference type="ARBA" id="ARBA00023125"/>
    </source>
</evidence>
<dbReference type="Proteomes" id="UP000565711">
    <property type="component" value="Unassembled WGS sequence"/>
</dbReference>
<evidence type="ECO:0000256" key="1">
    <source>
        <dbReference type="ARBA" id="ARBA00022491"/>
    </source>
</evidence>
<keyword evidence="1" id="KW-0678">Repressor</keyword>
<sequence>MDGLKIGDAAVQVGVPAHVLRHWESVGLLHPPRSGSGHRAYDRQTLDQARLIRTLQRTGLSLSRIRELGRSGRGDRMAMIADERAELRRRIDLFEDTDRFLAHITECRHPIIAECPECSGFAAGHDHDELTHRTFGT</sequence>
<evidence type="ECO:0000313" key="6">
    <source>
        <dbReference type="EMBL" id="NKY51847.1"/>
    </source>
</evidence>
<feature type="domain" description="HTH merR-type" evidence="5">
    <location>
        <begin position="3"/>
        <end position="71"/>
    </location>
</feature>
<reference evidence="6 7" key="1">
    <citation type="submission" date="2020-04" db="EMBL/GenBank/DDBJ databases">
        <title>MicrobeNet Type strains.</title>
        <authorList>
            <person name="Nicholson A.C."/>
        </authorList>
    </citation>
    <scope>NUCLEOTIDE SEQUENCE [LARGE SCALE GENOMIC DNA]</scope>
    <source>
        <strain evidence="6 7">JCM 12354</strain>
    </source>
</reference>